<sequence>MQINHLDLFSGIGGFALGLKMADERAFNTLAFCEIEPYCQKILKQNFNEKPIFDNVEKINENDFKDKIDLITAGFPYQDLSIAGNRIGLQGQRSGLFYEVIRIIKFTKPKFILFENSSELIRRDSNRQVFIKELQSIGYDLWWQLLCAKSFGYPHKRERAYVLCWKTSANSNSIGQFFNEKFQYFYANENTQKPSKKIISLCSMYREMPKKNYEINSIDIRGYDGISETMDRVKALGNSIIPTIVKIYGLAIYSFIKIQKVSNNEF</sequence>
<keyword evidence="3 7" id="KW-0808">Transferase</keyword>
<evidence type="ECO:0000256" key="2">
    <source>
        <dbReference type="ARBA" id="ARBA00022603"/>
    </source>
</evidence>
<reference evidence="9 10" key="1">
    <citation type="submission" date="2016-05" db="EMBL/GenBank/DDBJ databases">
        <authorList>
            <person name="Caceres A."/>
            <person name="Munoz I."/>
            <person name="Iraola G."/>
            <person name="Diaz-Viraque F."/>
            <person name="Greif G."/>
            <person name="Collado L."/>
        </authorList>
    </citation>
    <scope>NUCLEOTIDE SEQUENCE [LARGE SCALE GENOMIC DNA]</scope>
    <source>
        <strain evidence="9 10">WBE38</strain>
    </source>
</reference>
<dbReference type="GO" id="GO:0009307">
    <property type="term" value="P:DNA restriction-modification system"/>
    <property type="evidence" value="ECO:0007669"/>
    <property type="project" value="UniProtKB-KW"/>
</dbReference>
<dbReference type="InterPro" id="IPR050750">
    <property type="entry name" value="C5-MTase"/>
</dbReference>
<comment type="caution">
    <text evidence="9">The sequence shown here is derived from an EMBL/GenBank/DDBJ whole genome shotgun (WGS) entry which is preliminary data.</text>
</comment>
<keyword evidence="4 7" id="KW-0949">S-adenosyl-L-methionine</keyword>
<evidence type="ECO:0000256" key="3">
    <source>
        <dbReference type="ARBA" id="ARBA00022679"/>
    </source>
</evidence>
<dbReference type="SUPFAM" id="SSF53335">
    <property type="entry name" value="S-adenosyl-L-methionine-dependent methyltransferases"/>
    <property type="match status" value="1"/>
</dbReference>
<evidence type="ECO:0000256" key="5">
    <source>
        <dbReference type="ARBA" id="ARBA00022747"/>
    </source>
</evidence>
<dbReference type="GO" id="GO:0032259">
    <property type="term" value="P:methylation"/>
    <property type="evidence" value="ECO:0007669"/>
    <property type="project" value="UniProtKB-KW"/>
</dbReference>
<dbReference type="PANTHER" id="PTHR46098">
    <property type="entry name" value="TRNA (CYTOSINE(38)-C(5))-METHYLTRANSFERASE"/>
    <property type="match status" value="1"/>
</dbReference>
<evidence type="ECO:0000313" key="9">
    <source>
        <dbReference type="EMBL" id="OCX42876.1"/>
    </source>
</evidence>
<dbReference type="InterPro" id="IPR001525">
    <property type="entry name" value="C5_MeTfrase"/>
</dbReference>
<dbReference type="Pfam" id="PF00145">
    <property type="entry name" value="DNA_methylase"/>
    <property type="match status" value="1"/>
</dbReference>
<dbReference type="PRINTS" id="PR00105">
    <property type="entry name" value="C5METTRFRASE"/>
</dbReference>
<dbReference type="EMBL" id="LXSU01000096">
    <property type="protein sequence ID" value="OCX42876.1"/>
    <property type="molecule type" value="Genomic_DNA"/>
</dbReference>
<dbReference type="NCBIfam" id="TIGR00675">
    <property type="entry name" value="dcm"/>
    <property type="match status" value="1"/>
</dbReference>
<dbReference type="Gene3D" id="3.40.50.150">
    <property type="entry name" value="Vaccinia Virus protein VP39"/>
    <property type="match status" value="1"/>
</dbReference>
<dbReference type="InterPro" id="IPR029063">
    <property type="entry name" value="SAM-dependent_MTases_sf"/>
</dbReference>
<evidence type="ECO:0000256" key="8">
    <source>
        <dbReference type="RuleBase" id="RU000416"/>
    </source>
</evidence>
<keyword evidence="10" id="KW-1185">Reference proteome</keyword>
<protein>
    <recommendedName>
        <fullName evidence="1">DNA (cytosine-5-)-methyltransferase</fullName>
        <ecNumber evidence="1">2.1.1.37</ecNumber>
    </recommendedName>
</protein>
<comment type="caution">
    <text evidence="7">Lacks conserved residue(s) required for the propagation of feature annotation.</text>
</comment>
<gene>
    <name evidence="9" type="ORF">A7X81_06045</name>
</gene>
<dbReference type="AlphaFoldDB" id="A0AA91JD84"/>
<dbReference type="Proteomes" id="UP000094873">
    <property type="component" value="Unassembled WGS sequence"/>
</dbReference>
<dbReference type="EC" id="2.1.1.37" evidence="1"/>
<dbReference type="PANTHER" id="PTHR46098:SF1">
    <property type="entry name" value="TRNA (CYTOSINE(38)-C(5))-METHYLTRANSFERASE"/>
    <property type="match status" value="1"/>
</dbReference>
<evidence type="ECO:0000256" key="7">
    <source>
        <dbReference type="PROSITE-ProRule" id="PRU01016"/>
    </source>
</evidence>
<evidence type="ECO:0000256" key="6">
    <source>
        <dbReference type="ARBA" id="ARBA00047422"/>
    </source>
</evidence>
<comment type="similarity">
    <text evidence="7 8">Belongs to the class I-like SAM-binding methyltransferase superfamily. C5-methyltransferase family.</text>
</comment>
<keyword evidence="2 7" id="KW-0489">Methyltransferase</keyword>
<evidence type="ECO:0000256" key="4">
    <source>
        <dbReference type="ARBA" id="ARBA00022691"/>
    </source>
</evidence>
<dbReference type="GO" id="GO:0003886">
    <property type="term" value="F:DNA (cytosine-5-)-methyltransferase activity"/>
    <property type="evidence" value="ECO:0007669"/>
    <property type="project" value="UniProtKB-EC"/>
</dbReference>
<dbReference type="RefSeq" id="WP_066008130.1">
    <property type="nucleotide sequence ID" value="NZ_LXSU01000096.1"/>
</dbReference>
<organism evidence="9 10">
    <name type="scientific">Campylobacter ornithocola</name>
    <dbReference type="NCBI Taxonomy" id="1848766"/>
    <lineage>
        <taxon>Bacteria</taxon>
        <taxon>Pseudomonadati</taxon>
        <taxon>Campylobacterota</taxon>
        <taxon>Epsilonproteobacteria</taxon>
        <taxon>Campylobacterales</taxon>
        <taxon>Campylobacteraceae</taxon>
        <taxon>Campylobacter</taxon>
    </lineage>
</organism>
<name>A0AA91JD84_9BACT</name>
<evidence type="ECO:0000256" key="1">
    <source>
        <dbReference type="ARBA" id="ARBA00011975"/>
    </source>
</evidence>
<proteinExistence type="inferred from homology"/>
<dbReference type="PROSITE" id="PS51679">
    <property type="entry name" value="SAM_MT_C5"/>
    <property type="match status" value="1"/>
</dbReference>
<accession>A0AA91JD84</accession>
<comment type="catalytic activity">
    <reaction evidence="6">
        <text>a 2'-deoxycytidine in DNA + S-adenosyl-L-methionine = a 5-methyl-2'-deoxycytidine in DNA + S-adenosyl-L-homocysteine + H(+)</text>
        <dbReference type="Rhea" id="RHEA:13681"/>
        <dbReference type="Rhea" id="RHEA-COMP:11369"/>
        <dbReference type="Rhea" id="RHEA-COMP:11370"/>
        <dbReference type="ChEBI" id="CHEBI:15378"/>
        <dbReference type="ChEBI" id="CHEBI:57856"/>
        <dbReference type="ChEBI" id="CHEBI:59789"/>
        <dbReference type="ChEBI" id="CHEBI:85452"/>
        <dbReference type="ChEBI" id="CHEBI:85454"/>
        <dbReference type="EC" id="2.1.1.37"/>
    </reaction>
</comment>
<evidence type="ECO:0000313" key="10">
    <source>
        <dbReference type="Proteomes" id="UP000094873"/>
    </source>
</evidence>
<keyword evidence="5" id="KW-0680">Restriction system</keyword>